<evidence type="ECO:0000256" key="1">
    <source>
        <dbReference type="ARBA" id="ARBA00001165"/>
    </source>
</evidence>
<evidence type="ECO:0000256" key="4">
    <source>
        <dbReference type="ARBA" id="ARBA00012546"/>
    </source>
</evidence>
<name>A0AAN4W399_9BACT</name>
<comment type="pathway">
    <text evidence="2 7">Carbohydrate metabolism; pentose and glucuronate interconversion.</text>
</comment>
<proteinExistence type="inferred from homology"/>
<dbReference type="SUPFAM" id="SSF51556">
    <property type="entry name" value="Metallo-dependent hydrolases"/>
    <property type="match status" value="1"/>
</dbReference>
<sequence>MKPFLDKNFLLDTKTGQDLYHQFAADMPIIDYHCHLSPQDIAENRQFNNLTEAWLEGDHYKWRAMRTMGVEETYCTGNQAPAAKFEQWAKTVPYTLRNPLYHWTHLELKRYFGIDQLLSSKTGAAIYEEASRQLSTDPELSTRGMLKKMKVKVVCTTDDPLDDLRYHRQNNATNDFTKIYPTWRPDQVININMTTNFRNYIQKLGSVCGGNISSFSALLTALEQRMEHFNDHRCRMSDHGQEKLYVEDYTLEEVEVIFQKAIAGVRLTEKECDQYRSAIMYELGIRYHRMGWAMQLHLGALRNNSIRQFEQLGPDIGYDSIGDQPQAMALSKFLGRLDATDQLAKTIIYNLNPADNYVIGSMIGNFQGGSKGKIQFGSGWWFLDQKEGMEWQMNALSNLGLLPCFVGMLTDSRSFLSFPRHEYFRRILCNMFGHEIEQGLLPNDREWIGQVIENICFHNINEYAFQLEFEDV</sequence>
<dbReference type="GO" id="GO:0019698">
    <property type="term" value="P:D-galacturonate catabolic process"/>
    <property type="evidence" value="ECO:0007669"/>
    <property type="project" value="TreeGrafter"/>
</dbReference>
<dbReference type="GO" id="GO:0008880">
    <property type="term" value="F:glucuronate isomerase activity"/>
    <property type="evidence" value="ECO:0007669"/>
    <property type="project" value="UniProtKB-UniRule"/>
</dbReference>
<evidence type="ECO:0000313" key="9">
    <source>
        <dbReference type="Proteomes" id="UP001310022"/>
    </source>
</evidence>
<dbReference type="RefSeq" id="WP_338239395.1">
    <property type="nucleotide sequence ID" value="NZ_BQKE01000005.1"/>
</dbReference>
<dbReference type="InterPro" id="IPR003766">
    <property type="entry name" value="Uronate_isomerase"/>
</dbReference>
<comment type="similarity">
    <text evidence="3 7">Belongs to the metallo-dependent hydrolases superfamily. Uronate isomerase family.</text>
</comment>
<evidence type="ECO:0000256" key="7">
    <source>
        <dbReference type="HAMAP-Rule" id="MF_00675"/>
    </source>
</evidence>
<dbReference type="PANTHER" id="PTHR30068">
    <property type="entry name" value="URONATE ISOMERASE"/>
    <property type="match status" value="1"/>
</dbReference>
<gene>
    <name evidence="8" type="primary">uxaC_3</name>
    <name evidence="7" type="synonym">uxaC</name>
    <name evidence="8" type="ORF">PEDI_48790</name>
</gene>
<keyword evidence="9" id="KW-1185">Reference proteome</keyword>
<reference evidence="8 9" key="1">
    <citation type="submission" date="2021-12" db="EMBL/GenBank/DDBJ databases">
        <title>Genome sequencing of bacteria with rrn-lacking chromosome and rrn-plasmid.</title>
        <authorList>
            <person name="Anda M."/>
            <person name="Iwasaki W."/>
        </authorList>
    </citation>
    <scope>NUCLEOTIDE SEQUENCE [LARGE SCALE GENOMIC DNA]</scope>
    <source>
        <strain evidence="8 9">NBRC 15940</strain>
    </source>
</reference>
<comment type="catalytic activity">
    <reaction evidence="7">
        <text>aldehydo-D-galacturonate = keto-D-tagaturonate</text>
        <dbReference type="Rhea" id="RHEA:27702"/>
        <dbReference type="ChEBI" id="CHEBI:12952"/>
        <dbReference type="ChEBI" id="CHEBI:17886"/>
    </reaction>
</comment>
<evidence type="ECO:0000256" key="2">
    <source>
        <dbReference type="ARBA" id="ARBA00004892"/>
    </source>
</evidence>
<organism evidence="8 9">
    <name type="scientific">Persicobacter diffluens</name>
    <dbReference type="NCBI Taxonomy" id="981"/>
    <lineage>
        <taxon>Bacteria</taxon>
        <taxon>Pseudomonadati</taxon>
        <taxon>Bacteroidota</taxon>
        <taxon>Cytophagia</taxon>
        <taxon>Cytophagales</taxon>
        <taxon>Persicobacteraceae</taxon>
        <taxon>Persicobacter</taxon>
    </lineage>
</organism>
<dbReference type="Proteomes" id="UP001310022">
    <property type="component" value="Unassembled WGS sequence"/>
</dbReference>
<protein>
    <recommendedName>
        <fullName evidence="5 7">Uronate isomerase</fullName>
        <ecNumber evidence="4 7">5.3.1.12</ecNumber>
    </recommendedName>
    <alternativeName>
        <fullName evidence="7">Glucuronate isomerase</fullName>
    </alternativeName>
    <alternativeName>
        <fullName evidence="7">Uronic isomerase</fullName>
    </alternativeName>
</protein>
<dbReference type="EC" id="5.3.1.12" evidence="4 7"/>
<evidence type="ECO:0000256" key="6">
    <source>
        <dbReference type="ARBA" id="ARBA00023235"/>
    </source>
</evidence>
<dbReference type="Pfam" id="PF02614">
    <property type="entry name" value="UxaC"/>
    <property type="match status" value="1"/>
</dbReference>
<dbReference type="InterPro" id="IPR032466">
    <property type="entry name" value="Metal_Hydrolase"/>
</dbReference>
<evidence type="ECO:0000256" key="5">
    <source>
        <dbReference type="ARBA" id="ARBA00020555"/>
    </source>
</evidence>
<dbReference type="PANTHER" id="PTHR30068:SF4">
    <property type="entry name" value="URONATE ISOMERASE"/>
    <property type="match status" value="1"/>
</dbReference>
<comment type="catalytic activity">
    <reaction evidence="1 7">
        <text>D-glucuronate = D-fructuronate</text>
        <dbReference type="Rhea" id="RHEA:13049"/>
        <dbReference type="ChEBI" id="CHEBI:58720"/>
        <dbReference type="ChEBI" id="CHEBI:59863"/>
        <dbReference type="EC" id="5.3.1.12"/>
    </reaction>
</comment>
<accession>A0AAN4W399</accession>
<dbReference type="EMBL" id="BQKE01000005">
    <property type="protein sequence ID" value="GJM64327.1"/>
    <property type="molecule type" value="Genomic_DNA"/>
</dbReference>
<comment type="caution">
    <text evidence="8">The sequence shown here is derived from an EMBL/GenBank/DDBJ whole genome shotgun (WGS) entry which is preliminary data.</text>
</comment>
<dbReference type="NCBIfam" id="NF002794">
    <property type="entry name" value="PRK02925.1"/>
    <property type="match status" value="1"/>
</dbReference>
<evidence type="ECO:0000313" key="8">
    <source>
        <dbReference type="EMBL" id="GJM64327.1"/>
    </source>
</evidence>
<dbReference type="GO" id="GO:0042840">
    <property type="term" value="P:D-glucuronate catabolic process"/>
    <property type="evidence" value="ECO:0007669"/>
    <property type="project" value="TreeGrafter"/>
</dbReference>
<dbReference type="Gene3D" id="1.10.2020.10">
    <property type="entry name" value="uronate isomerase, domain 2, chain A"/>
    <property type="match status" value="1"/>
</dbReference>
<evidence type="ECO:0000256" key="3">
    <source>
        <dbReference type="ARBA" id="ARBA00008397"/>
    </source>
</evidence>
<keyword evidence="6 7" id="KW-0413">Isomerase</keyword>
<dbReference type="Gene3D" id="3.20.20.140">
    <property type="entry name" value="Metal-dependent hydrolases"/>
    <property type="match status" value="1"/>
</dbReference>
<dbReference type="HAMAP" id="MF_00675">
    <property type="entry name" value="UxaC"/>
    <property type="match status" value="1"/>
</dbReference>
<dbReference type="AlphaFoldDB" id="A0AAN4W399"/>